<sequence length="527" mass="56277">MMRLLYLTALLVLLSSGTGHAQQILTQRVYGGATGVNGFDSHVLLRLASDSMLLVGSTVRGAPGSYTRTYSMPRLRPTGDTAQFAMLNSSPVAGLGDDRYYVFGYAQVAAERGGMLVAASQRGGRMVGTPPIDSIHVLLQRFSARGILRWQRRVQARGGMEFAQVLAAPGGGAYLHGSTAFFSGTTYRSESFLARFDSLGTELWRRTYPFRNGSPEFGTTYTAYGTLLLISEASLPPISGIPASRLRLLEVSQHGDSLRRVLVLAHPNYPLIYRDTDSGPHLRPLRDGGFVFTGVADSLTPGGGSTTRPFVLRVDRDLNVVWRYVHRPLANFTRYSLGSPLELADGSLLVLATRGNNPASTFWLFRFSPAGALTHQYAFTPAGTAGQQVTQPVGLAGLSDSSLMVALNSGTATYTARVRVPGLPRVVEGAGGVPLPARASAGRPLATLALFPNPASAAVTVAYSLPAATRTAALELHDLAGRLVRRLPLLAARSTAALEVRALPPGLYVLTLRAQGRTLTTQKLAVQ</sequence>
<evidence type="ECO:0000256" key="1">
    <source>
        <dbReference type="SAM" id="SignalP"/>
    </source>
</evidence>
<protein>
    <submittedName>
        <fullName evidence="3">T9SS type A sorting domain-containing protein</fullName>
    </submittedName>
</protein>
<feature type="domain" description="Secretion system C-terminal sorting" evidence="2">
    <location>
        <begin position="450"/>
        <end position="526"/>
    </location>
</feature>
<name>A0AA88K040_9BACT</name>
<dbReference type="EMBL" id="VTWU01000005">
    <property type="protein sequence ID" value="KAA9331330.1"/>
    <property type="molecule type" value="Genomic_DNA"/>
</dbReference>
<gene>
    <name evidence="3" type="ORF">F0P96_13855</name>
</gene>
<dbReference type="InterPro" id="IPR026444">
    <property type="entry name" value="Secre_tail"/>
</dbReference>
<dbReference type="Pfam" id="PF18962">
    <property type="entry name" value="Por_Secre_tail"/>
    <property type="match status" value="1"/>
</dbReference>
<dbReference type="AlphaFoldDB" id="A0AA88K040"/>
<evidence type="ECO:0000259" key="2">
    <source>
        <dbReference type="Pfam" id="PF18962"/>
    </source>
</evidence>
<evidence type="ECO:0000313" key="3">
    <source>
        <dbReference type="EMBL" id="KAA9331330.1"/>
    </source>
</evidence>
<organism evidence="3 4">
    <name type="scientific">Hymenobacter busanensis</name>
    <dbReference type="NCBI Taxonomy" id="2607656"/>
    <lineage>
        <taxon>Bacteria</taxon>
        <taxon>Pseudomonadati</taxon>
        <taxon>Bacteroidota</taxon>
        <taxon>Cytophagia</taxon>
        <taxon>Cytophagales</taxon>
        <taxon>Hymenobacteraceae</taxon>
        <taxon>Hymenobacter</taxon>
    </lineage>
</organism>
<accession>A0AA88K040</accession>
<feature type="chain" id="PRO_5041736634" evidence="1">
    <location>
        <begin position="22"/>
        <end position="527"/>
    </location>
</feature>
<keyword evidence="4" id="KW-1185">Reference proteome</keyword>
<comment type="caution">
    <text evidence="3">The sequence shown here is derived from an EMBL/GenBank/DDBJ whole genome shotgun (WGS) entry which is preliminary data.</text>
</comment>
<evidence type="ECO:0000313" key="4">
    <source>
        <dbReference type="Proteomes" id="UP000326380"/>
    </source>
</evidence>
<dbReference type="Proteomes" id="UP000326380">
    <property type="component" value="Unassembled WGS sequence"/>
</dbReference>
<reference evidence="3 4" key="1">
    <citation type="submission" date="2019-09" db="EMBL/GenBank/DDBJ databases">
        <title>Genome sequence of Hymenobacter sp. M3.</title>
        <authorList>
            <person name="Srinivasan S."/>
        </authorList>
    </citation>
    <scope>NUCLEOTIDE SEQUENCE [LARGE SCALE GENOMIC DNA]</scope>
    <source>
        <strain evidence="3 4">M3</strain>
    </source>
</reference>
<feature type="signal peptide" evidence="1">
    <location>
        <begin position="1"/>
        <end position="21"/>
    </location>
</feature>
<proteinExistence type="predicted"/>
<keyword evidence="1" id="KW-0732">Signal</keyword>
<dbReference type="NCBIfam" id="TIGR04183">
    <property type="entry name" value="Por_Secre_tail"/>
    <property type="match status" value="1"/>
</dbReference>